<reference evidence="4" key="1">
    <citation type="submission" date="2020-01" db="EMBL/GenBank/DDBJ databases">
        <authorList>
            <person name="Meier V. D."/>
            <person name="Meier V D."/>
        </authorList>
    </citation>
    <scope>NUCLEOTIDE SEQUENCE</scope>
    <source>
        <strain evidence="4">HLG_WM_MAG_06</strain>
    </source>
</reference>
<dbReference type="Pfam" id="PF04851">
    <property type="entry name" value="ResIII"/>
    <property type="match status" value="1"/>
</dbReference>
<dbReference type="Gene3D" id="3.30.870.10">
    <property type="entry name" value="Endonuclease Chain A"/>
    <property type="match status" value="1"/>
</dbReference>
<evidence type="ECO:0000313" key="4">
    <source>
        <dbReference type="EMBL" id="CAA6798700.1"/>
    </source>
</evidence>
<dbReference type="GO" id="GO:0003677">
    <property type="term" value="F:DNA binding"/>
    <property type="evidence" value="ECO:0007669"/>
    <property type="project" value="InterPro"/>
</dbReference>
<dbReference type="InterPro" id="IPR014001">
    <property type="entry name" value="Helicase_ATP-bd"/>
</dbReference>
<dbReference type="AlphaFoldDB" id="A0A6S6S6P1"/>
<dbReference type="Gene3D" id="3.40.50.10810">
    <property type="entry name" value="Tandem AAA-ATPase domain"/>
    <property type="match status" value="1"/>
</dbReference>
<dbReference type="SUPFAM" id="SSF56024">
    <property type="entry name" value="Phospholipase D/nuclease"/>
    <property type="match status" value="1"/>
</dbReference>
<dbReference type="GO" id="GO:0005524">
    <property type="term" value="F:ATP binding"/>
    <property type="evidence" value="ECO:0007669"/>
    <property type="project" value="InterPro"/>
</dbReference>
<protein>
    <submittedName>
        <fullName evidence="4">Helicase domain protein</fullName>
    </submittedName>
</protein>
<dbReference type="InterPro" id="IPR001650">
    <property type="entry name" value="Helicase_C-like"/>
</dbReference>
<sequence length="1045" mass="122117">MGSNFFTNEEENTLKNRINSALKKDKNIKYLDFLIGYFRITGFDKISDNLSYIKKTRILVGINADKSVYDASQLIKKFAEEQIEIYNEEPIDLKEYQNFKSMINLIVAKKIEVRISADKNVHSKMYLMRDEGEVDHEGKETEYQGRVIIGSSNLTHNGLEANTEINAELKDDKSLKDAVKVFENLWSESVELTEDDFDKFIIPKLKEPSEKQEITKENITPYQVYIKTLQVYFNERIDFIDFNSNDMPKEFRTFNYQSDAVQDGISKLNKYNGFYLADVVGLGKTIIAILIIKRLKVDTLVIAPNSVLNQWRKAIKDFKIENIECVSKDSIPDATNAELIVIDEAHNFRNSDTNRYVKLEQVCKHPYQKKIMLLSATPQNNEPNDIANQIYLFQNQNASTIPNLLKLKTFFDGKNKAYQDIIKNPSNNDKKALDDISQDIKSSVLKYIMTRRTRSDIESCEMYKSDVDSFPKLAQLTPLQYELKEKDLIKKYNETAEYLQVKLQYARFKSLNKLNQNGRAKYKSIHPHISDNIFDENPLAKLMQIQLVKRFESSFEAFKISLNRHTRRLDKFIQLFKEEDIIYLGDRSNEFLDDDKNKFKIVGDKIEYDVLTRFGKYKESRQLKGNIFRKEDFEKDFLDLLGKDLERFEALNEQWKYEERDPKIEIFKKELQTYKDKKEKVVVFTESQDTGRYLAKNLISKVLYIDSNNRDENIELIAQNFDANIDKKEQRDDYNIIITTDTLAEGINLHRSHIIYNYDIPWNATKLMQRIGRINRIGSQADSYSVFNFKPVAKSEEIIGLSHKAHTKLQSFHSTYGEDNKIYTDAENVESKELFEIMKLEKEEIDDELMFLQEVRTFKDNYPEEYQEIEKLSNDIQISLKNISMNYLYKKGTKTHRFYSLDAKVNEIDFVTFATSLKSYSNDMSIKGDDKFIENIQSKVDDYHQVNVIDKIEMQENDTQNSANNGKAIGILKIYARNKTITKEQYQLVRKQVEDGVYNNLSKEIINSTSENILAILSNKKIATKKTIITDKEEMQFVVTCVKGL</sequence>
<keyword evidence="4" id="KW-0067">ATP-binding</keyword>
<feature type="domain" description="Helicase C-terminal" evidence="3">
    <location>
        <begin position="666"/>
        <end position="846"/>
    </location>
</feature>
<dbReference type="InterPro" id="IPR006935">
    <property type="entry name" value="Helicase/UvrB_N"/>
</dbReference>
<dbReference type="PROSITE" id="PS51194">
    <property type="entry name" value="HELICASE_CTER"/>
    <property type="match status" value="1"/>
</dbReference>
<dbReference type="SMART" id="SM00490">
    <property type="entry name" value="HELICc"/>
    <property type="match status" value="1"/>
</dbReference>
<dbReference type="PANTHER" id="PTHR45766:SF6">
    <property type="entry name" value="SWI_SNF-RELATED MATRIX-ASSOCIATED ACTIN-DEPENDENT REGULATOR OF CHROMATIN SUBFAMILY A-LIKE PROTEIN 1"/>
    <property type="match status" value="1"/>
</dbReference>
<gene>
    <name evidence="4" type="ORF">HELGO_WM2236</name>
</gene>
<dbReference type="Pfam" id="PF00271">
    <property type="entry name" value="Helicase_C"/>
    <property type="match status" value="1"/>
</dbReference>
<dbReference type="Pfam" id="PF13091">
    <property type="entry name" value="PLDc_2"/>
    <property type="match status" value="1"/>
</dbReference>
<dbReference type="EMBL" id="CACVAP010000011">
    <property type="protein sequence ID" value="CAA6798700.1"/>
    <property type="molecule type" value="Genomic_DNA"/>
</dbReference>
<dbReference type="InterPro" id="IPR038718">
    <property type="entry name" value="SNF2-like_sf"/>
</dbReference>
<dbReference type="PROSITE" id="PS51192">
    <property type="entry name" value="HELICASE_ATP_BIND_1"/>
    <property type="match status" value="1"/>
</dbReference>
<keyword evidence="4" id="KW-0547">Nucleotide-binding</keyword>
<evidence type="ECO:0000259" key="3">
    <source>
        <dbReference type="PROSITE" id="PS51194"/>
    </source>
</evidence>
<dbReference type="InterPro" id="IPR025202">
    <property type="entry name" value="PLD-like_dom"/>
</dbReference>
<dbReference type="CDD" id="cd18793">
    <property type="entry name" value="SF2_C_SNF"/>
    <property type="match status" value="1"/>
</dbReference>
<organism evidence="4">
    <name type="scientific">uncultured Sulfurovum sp</name>
    <dbReference type="NCBI Taxonomy" id="269237"/>
    <lineage>
        <taxon>Bacteria</taxon>
        <taxon>Pseudomonadati</taxon>
        <taxon>Campylobacterota</taxon>
        <taxon>Epsilonproteobacteria</taxon>
        <taxon>Campylobacterales</taxon>
        <taxon>Sulfurovaceae</taxon>
        <taxon>Sulfurovum</taxon>
        <taxon>environmental samples</taxon>
    </lineage>
</organism>
<dbReference type="Gene3D" id="3.40.50.300">
    <property type="entry name" value="P-loop containing nucleotide triphosphate hydrolases"/>
    <property type="match status" value="2"/>
</dbReference>
<dbReference type="InterPro" id="IPR027417">
    <property type="entry name" value="P-loop_NTPase"/>
</dbReference>
<dbReference type="SUPFAM" id="SSF52540">
    <property type="entry name" value="P-loop containing nucleoside triphosphate hydrolases"/>
    <property type="match status" value="1"/>
</dbReference>
<dbReference type="PANTHER" id="PTHR45766">
    <property type="entry name" value="DNA ANNEALING HELICASE AND ENDONUCLEASE ZRANB3 FAMILY MEMBER"/>
    <property type="match status" value="1"/>
</dbReference>
<evidence type="ECO:0000259" key="2">
    <source>
        <dbReference type="PROSITE" id="PS51192"/>
    </source>
</evidence>
<accession>A0A6S6S6P1</accession>
<feature type="domain" description="Helicase ATP-binding" evidence="2">
    <location>
        <begin position="265"/>
        <end position="396"/>
    </location>
</feature>
<dbReference type="CDD" id="cd09178">
    <property type="entry name" value="PLDc_N_Snf2_like"/>
    <property type="match status" value="1"/>
</dbReference>
<dbReference type="InterPro" id="IPR049730">
    <property type="entry name" value="SNF2/RAD54-like_C"/>
</dbReference>
<dbReference type="SMART" id="SM00487">
    <property type="entry name" value="DEXDc"/>
    <property type="match status" value="1"/>
</dbReference>
<name>A0A6S6S6P1_9BACT</name>
<dbReference type="GO" id="GO:0004386">
    <property type="term" value="F:helicase activity"/>
    <property type="evidence" value="ECO:0007669"/>
    <property type="project" value="UniProtKB-KW"/>
</dbReference>
<dbReference type="GO" id="GO:0016787">
    <property type="term" value="F:hydrolase activity"/>
    <property type="evidence" value="ECO:0007669"/>
    <property type="project" value="UniProtKB-KW"/>
</dbReference>
<keyword evidence="4" id="KW-0347">Helicase</keyword>
<proteinExistence type="predicted"/>
<keyword evidence="1" id="KW-0378">Hydrolase</keyword>
<evidence type="ECO:0000256" key="1">
    <source>
        <dbReference type="ARBA" id="ARBA00022801"/>
    </source>
</evidence>